<organism evidence="2 3">
    <name type="scientific">Ceratopteris richardii</name>
    <name type="common">Triangle waterfern</name>
    <dbReference type="NCBI Taxonomy" id="49495"/>
    <lineage>
        <taxon>Eukaryota</taxon>
        <taxon>Viridiplantae</taxon>
        <taxon>Streptophyta</taxon>
        <taxon>Embryophyta</taxon>
        <taxon>Tracheophyta</taxon>
        <taxon>Polypodiopsida</taxon>
        <taxon>Polypodiidae</taxon>
        <taxon>Polypodiales</taxon>
        <taxon>Pteridineae</taxon>
        <taxon>Pteridaceae</taxon>
        <taxon>Parkerioideae</taxon>
        <taxon>Ceratopteris</taxon>
    </lineage>
</organism>
<evidence type="ECO:0000256" key="1">
    <source>
        <dbReference type="SAM" id="MobiDB-lite"/>
    </source>
</evidence>
<sequence length="118" mass="13273">MFPATASPKVEPVDDHRWDGASHIPMMPTLDDGNPLKSSLKGIQKNIVPSLHSTEGNERMATLRHHVAEPRTKSSERRSIKWSDDFGKELFEIKEFEKSDSEDSDEESTTTSCSCIIQ</sequence>
<name>A0A8T2UDK2_CERRI</name>
<feature type="region of interest" description="Disordered" evidence="1">
    <location>
        <begin position="97"/>
        <end position="118"/>
    </location>
</feature>
<comment type="caution">
    <text evidence="2">The sequence shown here is derived from an EMBL/GenBank/DDBJ whole genome shotgun (WGS) entry which is preliminary data.</text>
</comment>
<feature type="region of interest" description="Disordered" evidence="1">
    <location>
        <begin position="1"/>
        <end position="34"/>
    </location>
</feature>
<evidence type="ECO:0000313" key="3">
    <source>
        <dbReference type="Proteomes" id="UP000825935"/>
    </source>
</evidence>
<dbReference type="PANTHER" id="PTHR33401:SF13">
    <property type="entry name" value="EXPRESSED PROTEIN"/>
    <property type="match status" value="1"/>
</dbReference>
<dbReference type="Proteomes" id="UP000825935">
    <property type="component" value="Chromosome 8"/>
</dbReference>
<protein>
    <submittedName>
        <fullName evidence="2">Uncharacterized protein</fullName>
    </submittedName>
</protein>
<proteinExistence type="predicted"/>
<gene>
    <name evidence="2" type="ORF">KP509_08G003200</name>
</gene>
<dbReference type="AlphaFoldDB" id="A0A8T2UDK2"/>
<feature type="compositionally biased region" description="Low complexity" evidence="1">
    <location>
        <begin position="109"/>
        <end position="118"/>
    </location>
</feature>
<reference evidence="2" key="1">
    <citation type="submission" date="2021-08" db="EMBL/GenBank/DDBJ databases">
        <title>WGS assembly of Ceratopteris richardii.</title>
        <authorList>
            <person name="Marchant D.B."/>
            <person name="Chen G."/>
            <person name="Jenkins J."/>
            <person name="Shu S."/>
            <person name="Leebens-Mack J."/>
            <person name="Grimwood J."/>
            <person name="Schmutz J."/>
            <person name="Soltis P."/>
            <person name="Soltis D."/>
            <person name="Chen Z.-H."/>
        </authorList>
    </citation>
    <scope>NUCLEOTIDE SEQUENCE</scope>
    <source>
        <strain evidence="2">Whitten #5841</strain>
        <tissue evidence="2">Leaf</tissue>
    </source>
</reference>
<dbReference type="EMBL" id="CM035413">
    <property type="protein sequence ID" value="KAH7430539.1"/>
    <property type="molecule type" value="Genomic_DNA"/>
</dbReference>
<evidence type="ECO:0000313" key="2">
    <source>
        <dbReference type="EMBL" id="KAH7430539.1"/>
    </source>
</evidence>
<dbReference type="PANTHER" id="PTHR33401">
    <property type="entry name" value="LIGHT-HARVESTING COMPLEX-LIKE PROTEIN OHP2, CHLOROPLASTIC"/>
    <property type="match status" value="1"/>
</dbReference>
<keyword evidence="3" id="KW-1185">Reference proteome</keyword>
<feature type="compositionally biased region" description="Basic and acidic residues" evidence="1">
    <location>
        <begin position="11"/>
        <end position="20"/>
    </location>
</feature>
<accession>A0A8T2UDK2</accession>